<keyword evidence="2" id="KW-0479">Metal-binding</keyword>
<evidence type="ECO:0000259" key="5">
    <source>
        <dbReference type="Pfam" id="PF05726"/>
    </source>
</evidence>
<dbReference type="CDD" id="cd02909">
    <property type="entry name" value="cupin_pirin_N"/>
    <property type="match status" value="1"/>
</dbReference>
<reference evidence="6 7" key="1">
    <citation type="submission" date="2019-03" db="EMBL/GenBank/DDBJ databases">
        <title>Genomic Encyclopedia of Type Strains, Phase IV (KMG-IV): sequencing the most valuable type-strain genomes for metagenomic binning, comparative biology and taxonomic classification.</title>
        <authorList>
            <person name="Goeker M."/>
        </authorList>
    </citation>
    <scope>NUCLEOTIDE SEQUENCE [LARGE SCALE GENOMIC DNA]</scope>
    <source>
        <strain evidence="6 7">DSM 21944</strain>
    </source>
</reference>
<comment type="similarity">
    <text evidence="1 3">Belongs to the pirin family.</text>
</comment>
<dbReference type="Pfam" id="PF02678">
    <property type="entry name" value="Pirin"/>
    <property type="match status" value="1"/>
</dbReference>
<dbReference type="OrthoDB" id="9780903at2"/>
<dbReference type="Pfam" id="PF05726">
    <property type="entry name" value="Pirin_C"/>
    <property type="match status" value="1"/>
</dbReference>
<feature type="binding site" evidence="2">
    <location>
        <position position="56"/>
    </location>
    <ligand>
        <name>Fe cation</name>
        <dbReference type="ChEBI" id="CHEBI:24875"/>
    </ligand>
</feature>
<protein>
    <recommendedName>
        <fullName evidence="8">Pirin</fullName>
    </recommendedName>
</protein>
<feature type="binding site" evidence="2">
    <location>
        <position position="100"/>
    </location>
    <ligand>
        <name>Fe cation</name>
        <dbReference type="ChEBI" id="CHEBI:24875"/>
    </ligand>
</feature>
<dbReference type="AlphaFoldDB" id="A0A4S3KZS3"/>
<feature type="domain" description="Pirin C-terminal" evidence="5">
    <location>
        <begin position="175"/>
        <end position="279"/>
    </location>
</feature>
<comment type="caution">
    <text evidence="6">The sequence shown here is derived from an EMBL/GenBank/DDBJ whole genome shotgun (WGS) entry which is preliminary data.</text>
</comment>
<keyword evidence="7" id="KW-1185">Reference proteome</keyword>
<evidence type="ECO:0000313" key="7">
    <source>
        <dbReference type="Proteomes" id="UP000294599"/>
    </source>
</evidence>
<evidence type="ECO:0000256" key="2">
    <source>
        <dbReference type="PIRSR" id="PIRSR006232-1"/>
    </source>
</evidence>
<name>A0A4S3KZS3_9GAMM</name>
<dbReference type="RefSeq" id="WP_123521586.1">
    <property type="nucleotide sequence ID" value="NZ_JBHLWF010000028.1"/>
</dbReference>
<dbReference type="Proteomes" id="UP000294599">
    <property type="component" value="Unassembled WGS sequence"/>
</dbReference>
<dbReference type="PANTHER" id="PTHR13903:SF8">
    <property type="entry name" value="PIRIN"/>
    <property type="match status" value="1"/>
</dbReference>
<dbReference type="InterPro" id="IPR008778">
    <property type="entry name" value="Pirin_C_dom"/>
</dbReference>
<keyword evidence="2" id="KW-0408">Iron</keyword>
<dbReference type="EMBL" id="SMAF01000005">
    <property type="protein sequence ID" value="TCS99637.1"/>
    <property type="molecule type" value="Genomic_DNA"/>
</dbReference>
<dbReference type="InterPro" id="IPR012093">
    <property type="entry name" value="Pirin"/>
</dbReference>
<dbReference type="SUPFAM" id="SSF51182">
    <property type="entry name" value="RmlC-like cupins"/>
    <property type="match status" value="1"/>
</dbReference>
<proteinExistence type="inferred from homology"/>
<evidence type="ECO:0000259" key="4">
    <source>
        <dbReference type="Pfam" id="PF02678"/>
    </source>
</evidence>
<gene>
    <name evidence="6" type="ORF">EDC25_10570</name>
</gene>
<comment type="cofactor">
    <cofactor evidence="2">
        <name>Fe cation</name>
        <dbReference type="ChEBI" id="CHEBI:24875"/>
    </cofactor>
    <text evidence="2">Binds 1 Fe cation per subunit.</text>
</comment>
<sequence length="298" mass="32090">MVTVVMDGHVKDLGDGFRVRRLLPDIALRSVGPFVFFDHMGPVDFTPGQGLDVRPHPHIGLATVTWLFEGAIRHRDSLGTVLDIEPGAVNWMIAGRGIVHSERSPPRVREAGHRLHGIQTWVGLPLADEAMAPQFVHVPAADVPRRRGDGADVAVIAGDAWGLRSPVPVRSRTLYLAVNLDREAVLALPENHAERAVYCVSGRLALGDAVLEPGRMAALQSGPASLRALDGPALAVVLGGDPLDPGPENSSTQPRHLRWNFVASDRARIDVASAAWQRQDATMFPPVPGETEFIPLPG</sequence>
<evidence type="ECO:0000256" key="1">
    <source>
        <dbReference type="ARBA" id="ARBA00008416"/>
    </source>
</evidence>
<evidence type="ECO:0000256" key="3">
    <source>
        <dbReference type="RuleBase" id="RU003457"/>
    </source>
</evidence>
<evidence type="ECO:0008006" key="8">
    <source>
        <dbReference type="Google" id="ProtNLM"/>
    </source>
</evidence>
<dbReference type="PANTHER" id="PTHR13903">
    <property type="entry name" value="PIRIN-RELATED"/>
    <property type="match status" value="1"/>
</dbReference>
<dbReference type="InterPro" id="IPR014710">
    <property type="entry name" value="RmlC-like_jellyroll"/>
</dbReference>
<feature type="binding site" evidence="2">
    <location>
        <position position="58"/>
    </location>
    <ligand>
        <name>Fe cation</name>
        <dbReference type="ChEBI" id="CHEBI:24875"/>
    </ligand>
</feature>
<accession>A0A4S3KZS3</accession>
<dbReference type="Gene3D" id="2.60.120.10">
    <property type="entry name" value="Jelly Rolls"/>
    <property type="match status" value="2"/>
</dbReference>
<dbReference type="GO" id="GO:0046872">
    <property type="term" value="F:metal ion binding"/>
    <property type="evidence" value="ECO:0007669"/>
    <property type="project" value="UniProtKB-KW"/>
</dbReference>
<evidence type="ECO:0000313" key="6">
    <source>
        <dbReference type="EMBL" id="TCS99637.1"/>
    </source>
</evidence>
<dbReference type="InterPro" id="IPR011051">
    <property type="entry name" value="RmlC_Cupin_sf"/>
</dbReference>
<organism evidence="6 7">
    <name type="scientific">Pseudofulvimonas gallinarii</name>
    <dbReference type="NCBI Taxonomy" id="634155"/>
    <lineage>
        <taxon>Bacteria</taxon>
        <taxon>Pseudomonadati</taxon>
        <taxon>Pseudomonadota</taxon>
        <taxon>Gammaproteobacteria</taxon>
        <taxon>Lysobacterales</taxon>
        <taxon>Rhodanobacteraceae</taxon>
        <taxon>Pseudofulvimonas</taxon>
    </lineage>
</organism>
<feature type="domain" description="Pirin N-terminal" evidence="4">
    <location>
        <begin position="17"/>
        <end position="122"/>
    </location>
</feature>
<feature type="binding site" evidence="2">
    <location>
        <position position="102"/>
    </location>
    <ligand>
        <name>Fe cation</name>
        <dbReference type="ChEBI" id="CHEBI:24875"/>
    </ligand>
</feature>
<dbReference type="InterPro" id="IPR003829">
    <property type="entry name" value="Pirin_N_dom"/>
</dbReference>
<dbReference type="PIRSF" id="PIRSF006232">
    <property type="entry name" value="Pirin"/>
    <property type="match status" value="1"/>
</dbReference>